<feature type="transmembrane region" description="Helical" evidence="1">
    <location>
        <begin position="5"/>
        <end position="27"/>
    </location>
</feature>
<keyword evidence="1" id="KW-1133">Transmembrane helix</keyword>
<keyword evidence="1" id="KW-0472">Membrane</keyword>
<feature type="transmembrane region" description="Helical" evidence="1">
    <location>
        <begin position="47"/>
        <end position="66"/>
    </location>
</feature>
<dbReference type="GeneID" id="85017587"/>
<reference evidence="2 3" key="1">
    <citation type="submission" date="2016-10" db="EMBL/GenBank/DDBJ databases">
        <authorList>
            <person name="Varghese N."/>
            <person name="Submissions S."/>
        </authorList>
    </citation>
    <scope>NUCLEOTIDE SEQUENCE [LARGE SCALE GENOMIC DNA]</scope>
    <source>
        <strain evidence="2 3">DSM 11449</strain>
    </source>
</reference>
<comment type="caution">
    <text evidence="2">The sequence shown here is derived from an EMBL/GenBank/DDBJ whole genome shotgun (WGS) entry which is preliminary data.</text>
</comment>
<feature type="transmembrane region" description="Helical" evidence="1">
    <location>
        <begin position="73"/>
        <end position="90"/>
    </location>
</feature>
<name>A0A1H2RRT3_9FLAO</name>
<dbReference type="RefSeq" id="WP_016419805.1">
    <property type="nucleotide sequence ID" value="NZ_FNND01000001.1"/>
</dbReference>
<dbReference type="AlphaFoldDB" id="A0A1H2RRT3"/>
<proteinExistence type="predicted"/>
<dbReference type="EMBL" id="FNND01000001">
    <property type="protein sequence ID" value="SDW22005.1"/>
    <property type="molecule type" value="Genomic_DNA"/>
</dbReference>
<keyword evidence="3" id="KW-1185">Reference proteome</keyword>
<evidence type="ECO:0000256" key="1">
    <source>
        <dbReference type="SAM" id="Phobius"/>
    </source>
</evidence>
<organism evidence="2 3">
    <name type="scientific">Capnocytophaga granulosa</name>
    <dbReference type="NCBI Taxonomy" id="45242"/>
    <lineage>
        <taxon>Bacteria</taxon>
        <taxon>Pseudomonadati</taxon>
        <taxon>Bacteroidota</taxon>
        <taxon>Flavobacteriia</taxon>
        <taxon>Flavobacteriales</taxon>
        <taxon>Flavobacteriaceae</taxon>
        <taxon>Capnocytophaga</taxon>
    </lineage>
</organism>
<sequence length="145" mass="17200">MRQKLLKYILFLIAVFVTDVIFLFLSMKDYKGGMSSSCLECSLGEDIFVFLLIKIGVLAVLLTLLFRVVKRSVYLYGLILLFLLSTLYYINYMLFVDRVAAWSTYSFEETWIAIFWDSYRYFPMLMIIYVLLTNKFIKEIESINY</sequence>
<feature type="transmembrane region" description="Helical" evidence="1">
    <location>
        <begin position="110"/>
        <end position="132"/>
    </location>
</feature>
<gene>
    <name evidence="2" type="ORF">SAMN05444420_101558</name>
</gene>
<evidence type="ECO:0000313" key="2">
    <source>
        <dbReference type="EMBL" id="SDW22005.1"/>
    </source>
</evidence>
<keyword evidence="1" id="KW-0812">Transmembrane</keyword>
<evidence type="ECO:0000313" key="3">
    <source>
        <dbReference type="Proteomes" id="UP000182771"/>
    </source>
</evidence>
<accession>A0A1H2RRT3</accession>
<protein>
    <submittedName>
        <fullName evidence="2">Uncharacterized protein</fullName>
    </submittedName>
</protein>
<dbReference type="Proteomes" id="UP000182771">
    <property type="component" value="Unassembled WGS sequence"/>
</dbReference>